<dbReference type="PANTHER" id="PTHR47260">
    <property type="entry name" value="UPF0644 PROTEIN PB2B4.06"/>
    <property type="match status" value="1"/>
</dbReference>
<dbReference type="CDD" id="cd03443">
    <property type="entry name" value="PaaI_thioesterase"/>
    <property type="match status" value="1"/>
</dbReference>
<sequence length="190" mass="21055">MTVMPIIKYTRVQGYLDFINRVPTPPSDVASFASKLCAAPYLNPSSTYRAVPFYLQEDWLRRATDALTTERNPTTHPDEPDMVVFLHLESDVNGLTDTAHGGVLAAILDEVIATSVIGYKTVLGGETILYTAYLNLTYRALVETPSTVLIKAWLTKREGRKWFTEAQLVGEDGRVRTEASGMWVAAKGNL</sequence>
<protein>
    <submittedName>
        <fullName evidence="2">HotDog domain-containing protein</fullName>
    </submittedName>
</protein>
<evidence type="ECO:0000313" key="3">
    <source>
        <dbReference type="Proteomes" id="UP001610334"/>
    </source>
</evidence>
<keyword evidence="3" id="KW-1185">Reference proteome</keyword>
<evidence type="ECO:0000259" key="1">
    <source>
        <dbReference type="Pfam" id="PF03061"/>
    </source>
</evidence>
<dbReference type="InterPro" id="IPR052061">
    <property type="entry name" value="PTE-AB_protein"/>
</dbReference>
<reference evidence="2 3" key="1">
    <citation type="submission" date="2024-07" db="EMBL/GenBank/DDBJ databases">
        <title>Section-level genome sequencing and comparative genomics of Aspergillus sections Usti and Cavernicolus.</title>
        <authorList>
            <consortium name="Lawrence Berkeley National Laboratory"/>
            <person name="Nybo J.L."/>
            <person name="Vesth T.C."/>
            <person name="Theobald S."/>
            <person name="Frisvad J.C."/>
            <person name="Larsen T.O."/>
            <person name="Kjaerboelling I."/>
            <person name="Rothschild-Mancinelli K."/>
            <person name="Lyhne E.K."/>
            <person name="Kogle M.E."/>
            <person name="Barry K."/>
            <person name="Clum A."/>
            <person name="Na H."/>
            <person name="Ledsgaard L."/>
            <person name="Lin J."/>
            <person name="Lipzen A."/>
            <person name="Kuo A."/>
            <person name="Riley R."/>
            <person name="Mondo S."/>
            <person name="Labutti K."/>
            <person name="Haridas S."/>
            <person name="Pangalinan J."/>
            <person name="Salamov A.A."/>
            <person name="Simmons B.A."/>
            <person name="Magnuson J.K."/>
            <person name="Chen J."/>
            <person name="Drula E."/>
            <person name="Henrissat B."/>
            <person name="Wiebenga A."/>
            <person name="Lubbers R.J."/>
            <person name="Gomes A.C."/>
            <person name="Makela M.R."/>
            <person name="Stajich J."/>
            <person name="Grigoriev I.V."/>
            <person name="Mortensen U.H."/>
            <person name="De Vries R.P."/>
            <person name="Baker S.E."/>
            <person name="Andersen M.R."/>
        </authorList>
    </citation>
    <scope>NUCLEOTIDE SEQUENCE [LARGE SCALE GENOMIC DNA]</scope>
    <source>
        <strain evidence="2 3">CBS 588.65</strain>
    </source>
</reference>
<accession>A0ABR4H6V5</accession>
<dbReference type="InterPro" id="IPR006683">
    <property type="entry name" value="Thioestr_dom"/>
</dbReference>
<dbReference type="InterPro" id="IPR029069">
    <property type="entry name" value="HotDog_dom_sf"/>
</dbReference>
<evidence type="ECO:0000313" key="2">
    <source>
        <dbReference type="EMBL" id="KAL2811004.1"/>
    </source>
</evidence>
<dbReference type="Proteomes" id="UP001610334">
    <property type="component" value="Unassembled WGS sequence"/>
</dbReference>
<dbReference type="PANTHER" id="PTHR47260:SF3">
    <property type="entry name" value="THIOESTERASE FAMILY PROTEIN (AFU_ORTHOLOGUE AFUA_7G03960)"/>
    <property type="match status" value="1"/>
</dbReference>
<gene>
    <name evidence="2" type="ORF">BJX63DRAFT_433822</name>
</gene>
<organism evidence="2 3">
    <name type="scientific">Aspergillus granulosus</name>
    <dbReference type="NCBI Taxonomy" id="176169"/>
    <lineage>
        <taxon>Eukaryota</taxon>
        <taxon>Fungi</taxon>
        <taxon>Dikarya</taxon>
        <taxon>Ascomycota</taxon>
        <taxon>Pezizomycotina</taxon>
        <taxon>Eurotiomycetes</taxon>
        <taxon>Eurotiomycetidae</taxon>
        <taxon>Eurotiales</taxon>
        <taxon>Aspergillaceae</taxon>
        <taxon>Aspergillus</taxon>
        <taxon>Aspergillus subgen. Nidulantes</taxon>
    </lineage>
</organism>
<dbReference type="EMBL" id="JBFXLT010000064">
    <property type="protein sequence ID" value="KAL2811004.1"/>
    <property type="molecule type" value="Genomic_DNA"/>
</dbReference>
<proteinExistence type="predicted"/>
<name>A0ABR4H6V5_9EURO</name>
<feature type="domain" description="Thioesterase" evidence="1">
    <location>
        <begin position="98"/>
        <end position="175"/>
    </location>
</feature>
<comment type="caution">
    <text evidence="2">The sequence shown here is derived from an EMBL/GenBank/DDBJ whole genome shotgun (WGS) entry which is preliminary data.</text>
</comment>
<dbReference type="Pfam" id="PF03061">
    <property type="entry name" value="4HBT"/>
    <property type="match status" value="1"/>
</dbReference>
<dbReference type="SUPFAM" id="SSF54637">
    <property type="entry name" value="Thioesterase/thiol ester dehydrase-isomerase"/>
    <property type="match status" value="1"/>
</dbReference>
<dbReference type="Gene3D" id="3.10.129.10">
    <property type="entry name" value="Hotdog Thioesterase"/>
    <property type="match status" value="1"/>
</dbReference>